<feature type="transmembrane region" description="Helical" evidence="1">
    <location>
        <begin position="37"/>
        <end position="62"/>
    </location>
</feature>
<evidence type="ECO:0000313" key="3">
    <source>
        <dbReference type="Proteomes" id="UP000300142"/>
    </source>
</evidence>
<dbReference type="EMBL" id="BJCE01000109">
    <property type="protein sequence ID" value="GCL38006.1"/>
    <property type="molecule type" value="Genomic_DNA"/>
</dbReference>
<dbReference type="AlphaFoldDB" id="A0A480A2I2"/>
<name>A0A480A2I2_9CYAN</name>
<evidence type="ECO:0000256" key="1">
    <source>
        <dbReference type="SAM" id="Phobius"/>
    </source>
</evidence>
<keyword evidence="3" id="KW-1185">Reference proteome</keyword>
<sequence>MSETINFQRELTKGLLWGFALGINLDINIAILQDSDILFSTYVVISILSAILGGITALVILGIIGTLKGINWFLILFFGSLITFLTTVLNIVWATIAGWVSLIVVPILYLVRKTLAEKAPKWLEKSVDISMELFLTSLILTGLVSIFEKVTGISLIRIWEFL</sequence>
<feature type="transmembrane region" description="Helical" evidence="1">
    <location>
        <begin position="91"/>
        <end position="112"/>
    </location>
</feature>
<keyword evidence="1" id="KW-0812">Transmembrane</keyword>
<feature type="transmembrane region" description="Helical" evidence="1">
    <location>
        <begin position="69"/>
        <end position="85"/>
    </location>
</feature>
<protein>
    <submittedName>
        <fullName evidence="2">Uncharacterized protein</fullName>
    </submittedName>
</protein>
<organism evidence="2 3">
    <name type="scientific">Sphaerospermopsis reniformis</name>
    <dbReference type="NCBI Taxonomy" id="531300"/>
    <lineage>
        <taxon>Bacteria</taxon>
        <taxon>Bacillati</taxon>
        <taxon>Cyanobacteriota</taxon>
        <taxon>Cyanophyceae</taxon>
        <taxon>Nostocales</taxon>
        <taxon>Aphanizomenonaceae</taxon>
        <taxon>Sphaerospermopsis</taxon>
    </lineage>
</organism>
<evidence type="ECO:0000313" key="2">
    <source>
        <dbReference type="EMBL" id="GCL38006.1"/>
    </source>
</evidence>
<keyword evidence="1" id="KW-0472">Membrane</keyword>
<proteinExistence type="predicted"/>
<comment type="caution">
    <text evidence="2">The sequence shown here is derived from an EMBL/GenBank/DDBJ whole genome shotgun (WGS) entry which is preliminary data.</text>
</comment>
<feature type="transmembrane region" description="Helical" evidence="1">
    <location>
        <begin position="12"/>
        <end position="31"/>
    </location>
</feature>
<dbReference type="Proteomes" id="UP000300142">
    <property type="component" value="Unassembled WGS sequence"/>
</dbReference>
<accession>A0A480A2I2</accession>
<gene>
    <name evidence="2" type="ORF">SR1949_31190</name>
</gene>
<reference evidence="3" key="1">
    <citation type="submission" date="2019-02" db="EMBL/GenBank/DDBJ databases">
        <title>Draft genome sequence of Sphaerospermopsis reniformis NIES-1949.</title>
        <authorList>
            <person name="Yamaguchi H."/>
            <person name="Suzuki S."/>
            <person name="Kawachi M."/>
        </authorList>
    </citation>
    <scope>NUCLEOTIDE SEQUENCE [LARGE SCALE GENOMIC DNA]</scope>
    <source>
        <strain evidence="3">NIES-1949</strain>
    </source>
</reference>
<keyword evidence="1" id="KW-1133">Transmembrane helix</keyword>